<accession>A0ABR2F7E9</accession>
<dbReference type="EMBL" id="JBBPBM010000008">
    <property type="protein sequence ID" value="KAK8572946.1"/>
    <property type="molecule type" value="Genomic_DNA"/>
</dbReference>
<name>A0ABR2F7E9_9ROSI</name>
<protein>
    <submittedName>
        <fullName evidence="1">Uncharacterized protein</fullName>
    </submittedName>
</protein>
<gene>
    <name evidence="1" type="ORF">V6N12_028986</name>
</gene>
<comment type="caution">
    <text evidence="1">The sequence shown here is derived from an EMBL/GenBank/DDBJ whole genome shotgun (WGS) entry which is preliminary data.</text>
</comment>
<dbReference type="Proteomes" id="UP001472677">
    <property type="component" value="Unassembled WGS sequence"/>
</dbReference>
<keyword evidence="2" id="KW-1185">Reference proteome</keyword>
<sequence>MEKPRAVVVDHDPAQEMVSPWMMVQLKGFFEVKHRLEKAVNKGKQAGRYHLFSSSTLHQWNKLQTVVTIPPLLTIPPMWGNGWIERRCLCLFFIDRILIILSLQRRRQGRGTGHVLSSTSICH</sequence>
<proteinExistence type="predicted"/>
<evidence type="ECO:0000313" key="1">
    <source>
        <dbReference type="EMBL" id="KAK8572946.1"/>
    </source>
</evidence>
<reference evidence="1 2" key="1">
    <citation type="journal article" date="2024" name="G3 (Bethesda)">
        <title>Genome assembly of Hibiscus sabdariffa L. provides insights into metabolisms of medicinal natural products.</title>
        <authorList>
            <person name="Kim T."/>
        </authorList>
    </citation>
    <scope>NUCLEOTIDE SEQUENCE [LARGE SCALE GENOMIC DNA]</scope>
    <source>
        <strain evidence="1">TK-2024</strain>
        <tissue evidence="1">Old leaves</tissue>
    </source>
</reference>
<organism evidence="1 2">
    <name type="scientific">Hibiscus sabdariffa</name>
    <name type="common">roselle</name>
    <dbReference type="NCBI Taxonomy" id="183260"/>
    <lineage>
        <taxon>Eukaryota</taxon>
        <taxon>Viridiplantae</taxon>
        <taxon>Streptophyta</taxon>
        <taxon>Embryophyta</taxon>
        <taxon>Tracheophyta</taxon>
        <taxon>Spermatophyta</taxon>
        <taxon>Magnoliopsida</taxon>
        <taxon>eudicotyledons</taxon>
        <taxon>Gunneridae</taxon>
        <taxon>Pentapetalae</taxon>
        <taxon>rosids</taxon>
        <taxon>malvids</taxon>
        <taxon>Malvales</taxon>
        <taxon>Malvaceae</taxon>
        <taxon>Malvoideae</taxon>
        <taxon>Hibiscus</taxon>
    </lineage>
</organism>
<evidence type="ECO:0000313" key="2">
    <source>
        <dbReference type="Proteomes" id="UP001472677"/>
    </source>
</evidence>